<reference evidence="1 2" key="1">
    <citation type="submission" date="2019-05" db="EMBL/GenBank/DDBJ databases">
        <title>Another draft genome of Portunus trituberculatus and its Hox gene families provides insights of decapod evolution.</title>
        <authorList>
            <person name="Jeong J.-H."/>
            <person name="Song I."/>
            <person name="Kim S."/>
            <person name="Choi T."/>
            <person name="Kim D."/>
            <person name="Ryu S."/>
            <person name="Kim W."/>
        </authorList>
    </citation>
    <scope>NUCLEOTIDE SEQUENCE [LARGE SCALE GENOMIC DNA]</scope>
    <source>
        <tissue evidence="1">Muscle</tissue>
    </source>
</reference>
<dbReference type="EMBL" id="VSRR010002744">
    <property type="protein sequence ID" value="MPC33023.1"/>
    <property type="molecule type" value="Genomic_DNA"/>
</dbReference>
<protein>
    <submittedName>
        <fullName evidence="1">Uncharacterized protein</fullName>
    </submittedName>
</protein>
<evidence type="ECO:0000313" key="1">
    <source>
        <dbReference type="EMBL" id="MPC33023.1"/>
    </source>
</evidence>
<dbReference type="AlphaFoldDB" id="A0A5B7EIY7"/>
<proteinExistence type="predicted"/>
<keyword evidence="2" id="KW-1185">Reference proteome</keyword>
<name>A0A5B7EIY7_PORTR</name>
<gene>
    <name evidence="1" type="ORF">E2C01_026361</name>
</gene>
<sequence length="46" mass="5538">MMSFPRLRDNRDFSPYSSSSEWAYYSFALPCELQHRFRHVLSGYCV</sequence>
<dbReference type="Proteomes" id="UP000324222">
    <property type="component" value="Unassembled WGS sequence"/>
</dbReference>
<evidence type="ECO:0000313" key="2">
    <source>
        <dbReference type="Proteomes" id="UP000324222"/>
    </source>
</evidence>
<accession>A0A5B7EIY7</accession>
<organism evidence="1 2">
    <name type="scientific">Portunus trituberculatus</name>
    <name type="common">Swimming crab</name>
    <name type="synonym">Neptunus trituberculatus</name>
    <dbReference type="NCBI Taxonomy" id="210409"/>
    <lineage>
        <taxon>Eukaryota</taxon>
        <taxon>Metazoa</taxon>
        <taxon>Ecdysozoa</taxon>
        <taxon>Arthropoda</taxon>
        <taxon>Crustacea</taxon>
        <taxon>Multicrustacea</taxon>
        <taxon>Malacostraca</taxon>
        <taxon>Eumalacostraca</taxon>
        <taxon>Eucarida</taxon>
        <taxon>Decapoda</taxon>
        <taxon>Pleocyemata</taxon>
        <taxon>Brachyura</taxon>
        <taxon>Eubrachyura</taxon>
        <taxon>Portunoidea</taxon>
        <taxon>Portunidae</taxon>
        <taxon>Portuninae</taxon>
        <taxon>Portunus</taxon>
    </lineage>
</organism>
<comment type="caution">
    <text evidence="1">The sequence shown here is derived from an EMBL/GenBank/DDBJ whole genome shotgun (WGS) entry which is preliminary data.</text>
</comment>